<accession>A0ABS8WTT2</accession>
<comment type="caution">
    <text evidence="1">The sequence shown here is derived from an EMBL/GenBank/DDBJ whole genome shotgun (WGS) entry which is preliminary data.</text>
</comment>
<proteinExistence type="predicted"/>
<reference evidence="1 2" key="1">
    <citation type="journal article" date="2021" name="BMC Genomics">
        <title>Datura genome reveals duplications of psychoactive alkaloid biosynthetic genes and high mutation rate following tissue culture.</title>
        <authorList>
            <person name="Rajewski A."/>
            <person name="Carter-House D."/>
            <person name="Stajich J."/>
            <person name="Litt A."/>
        </authorList>
    </citation>
    <scope>NUCLEOTIDE SEQUENCE [LARGE SCALE GENOMIC DNA]</scope>
    <source>
        <strain evidence="1">AR-01</strain>
    </source>
</reference>
<dbReference type="EMBL" id="JACEIK010010131">
    <property type="protein sequence ID" value="MCE3214987.1"/>
    <property type="molecule type" value="Genomic_DNA"/>
</dbReference>
<gene>
    <name evidence="1" type="ORF">HAX54_000494</name>
</gene>
<organism evidence="1 2">
    <name type="scientific">Datura stramonium</name>
    <name type="common">Jimsonweed</name>
    <name type="synonym">Common thornapple</name>
    <dbReference type="NCBI Taxonomy" id="4076"/>
    <lineage>
        <taxon>Eukaryota</taxon>
        <taxon>Viridiplantae</taxon>
        <taxon>Streptophyta</taxon>
        <taxon>Embryophyta</taxon>
        <taxon>Tracheophyta</taxon>
        <taxon>Spermatophyta</taxon>
        <taxon>Magnoliopsida</taxon>
        <taxon>eudicotyledons</taxon>
        <taxon>Gunneridae</taxon>
        <taxon>Pentapetalae</taxon>
        <taxon>asterids</taxon>
        <taxon>lamiids</taxon>
        <taxon>Solanales</taxon>
        <taxon>Solanaceae</taxon>
        <taxon>Solanoideae</taxon>
        <taxon>Datureae</taxon>
        <taxon>Datura</taxon>
    </lineage>
</organism>
<name>A0ABS8WTT2_DATST</name>
<dbReference type="Proteomes" id="UP000823775">
    <property type="component" value="Unassembled WGS sequence"/>
</dbReference>
<sequence length="94" mass="10451">MPRVTRGGVFQYACALVPCHARPYFVPTPVSRSPSRALRVVPRWASLTACAKDMRLLRNPVAIHDRSMSRYLSCAMGSVPWSSFMAGQIFPIPT</sequence>
<evidence type="ECO:0000313" key="1">
    <source>
        <dbReference type="EMBL" id="MCE3214987.1"/>
    </source>
</evidence>
<evidence type="ECO:0000313" key="2">
    <source>
        <dbReference type="Proteomes" id="UP000823775"/>
    </source>
</evidence>
<keyword evidence="2" id="KW-1185">Reference proteome</keyword>
<protein>
    <submittedName>
        <fullName evidence="1">Uncharacterized protein</fullName>
    </submittedName>
</protein>